<proteinExistence type="predicted"/>
<keyword evidence="2" id="KW-1185">Reference proteome</keyword>
<organism evidence="1 2">
    <name type="scientific">Sphingobium tyrosinilyticum</name>
    <dbReference type="NCBI Taxonomy" id="2715436"/>
    <lineage>
        <taxon>Bacteria</taxon>
        <taxon>Pseudomonadati</taxon>
        <taxon>Pseudomonadota</taxon>
        <taxon>Alphaproteobacteria</taxon>
        <taxon>Sphingomonadales</taxon>
        <taxon>Sphingomonadaceae</taxon>
        <taxon>Sphingobium</taxon>
    </lineage>
</organism>
<accession>A0ABV9ETC2</accession>
<reference evidence="2" key="1">
    <citation type="journal article" date="2019" name="Int. J. Syst. Evol. Microbiol.">
        <title>The Global Catalogue of Microorganisms (GCM) 10K type strain sequencing project: providing services to taxonomists for standard genome sequencing and annotation.</title>
        <authorList>
            <consortium name="The Broad Institute Genomics Platform"/>
            <consortium name="The Broad Institute Genome Sequencing Center for Infectious Disease"/>
            <person name="Wu L."/>
            <person name="Ma J."/>
        </authorList>
    </citation>
    <scope>NUCLEOTIDE SEQUENCE [LARGE SCALE GENOMIC DNA]</scope>
    <source>
        <strain evidence="2">NBRC 103632</strain>
    </source>
</reference>
<evidence type="ECO:0000313" key="1">
    <source>
        <dbReference type="EMBL" id="MFC4592911.1"/>
    </source>
</evidence>
<dbReference type="EMBL" id="JBHSFZ010000001">
    <property type="protein sequence ID" value="MFC4592911.1"/>
    <property type="molecule type" value="Genomic_DNA"/>
</dbReference>
<comment type="caution">
    <text evidence="1">The sequence shown here is derived from an EMBL/GenBank/DDBJ whole genome shotgun (WGS) entry which is preliminary data.</text>
</comment>
<name>A0ABV9ETC2_9SPHN</name>
<dbReference type="RefSeq" id="WP_066525541.1">
    <property type="nucleotide sequence ID" value="NZ_JBHSFZ010000001.1"/>
</dbReference>
<evidence type="ECO:0000313" key="2">
    <source>
        <dbReference type="Proteomes" id="UP001595957"/>
    </source>
</evidence>
<protein>
    <submittedName>
        <fullName evidence="1">Uncharacterized protein</fullName>
    </submittedName>
</protein>
<sequence length="69" mass="7429">MIIVAFAELSPLLSAMQAPTITNFCPMLARPAPILGSLPGDRLIEAADCQHLQIAFRSKVILHVNISTT</sequence>
<dbReference type="Proteomes" id="UP001595957">
    <property type="component" value="Unassembled WGS sequence"/>
</dbReference>
<gene>
    <name evidence="1" type="ORF">ACFO3E_01700</name>
</gene>